<keyword evidence="3" id="KW-0808">Transferase</keyword>
<dbReference type="EC" id="2.7.7.6" evidence="1"/>
<keyword evidence="2" id="KW-0240">DNA-directed RNA polymerase</keyword>
<evidence type="ECO:0000256" key="2">
    <source>
        <dbReference type="ARBA" id="ARBA00022478"/>
    </source>
</evidence>
<gene>
    <name evidence="7" type="ORF">METZ01_LOCUS354982</name>
</gene>
<evidence type="ECO:0000256" key="1">
    <source>
        <dbReference type="ARBA" id="ARBA00012418"/>
    </source>
</evidence>
<organism evidence="7">
    <name type="scientific">marine metagenome</name>
    <dbReference type="NCBI Taxonomy" id="408172"/>
    <lineage>
        <taxon>unclassified sequences</taxon>
        <taxon>metagenomes</taxon>
        <taxon>ecological metagenomes</taxon>
    </lineage>
</organism>
<reference evidence="7" key="1">
    <citation type="submission" date="2018-05" db="EMBL/GenBank/DDBJ databases">
        <authorList>
            <person name="Lanie J.A."/>
            <person name="Ng W.-L."/>
            <person name="Kazmierczak K.M."/>
            <person name="Andrzejewski T.M."/>
            <person name="Davidsen T.M."/>
            <person name="Wayne K.J."/>
            <person name="Tettelin H."/>
            <person name="Glass J.I."/>
            <person name="Rusch D."/>
            <person name="Podicherti R."/>
            <person name="Tsui H.-C.T."/>
            <person name="Winkler M.E."/>
        </authorList>
    </citation>
    <scope>NUCLEOTIDE SEQUENCE</scope>
</reference>
<name>A0A382RYX0_9ZZZZ</name>
<evidence type="ECO:0000313" key="7">
    <source>
        <dbReference type="EMBL" id="SVD02128.1"/>
    </source>
</evidence>
<proteinExistence type="predicted"/>
<dbReference type="GO" id="GO:0006351">
    <property type="term" value="P:DNA-templated transcription"/>
    <property type="evidence" value="ECO:0007669"/>
    <property type="project" value="InterPro"/>
</dbReference>
<dbReference type="Pfam" id="PF04997">
    <property type="entry name" value="RNA_pol_Rpb1_1"/>
    <property type="match status" value="1"/>
</dbReference>
<evidence type="ECO:0000256" key="4">
    <source>
        <dbReference type="ARBA" id="ARBA00022695"/>
    </source>
</evidence>
<protein>
    <recommendedName>
        <fullName evidence="1">DNA-directed RNA polymerase</fullName>
        <ecNumber evidence="1">2.7.7.6</ecNumber>
    </recommendedName>
</protein>
<dbReference type="InterPro" id="IPR044893">
    <property type="entry name" value="RNA_pol_Rpb1_clamp_domain"/>
</dbReference>
<accession>A0A382RYX0</accession>
<sequence>MINTAESSRELLGLDRVNHVDHIAIAVASPESIRSWSKGEVKNPETINYRTFKPEKGGLFCER</sequence>
<dbReference type="SUPFAM" id="SSF64484">
    <property type="entry name" value="beta and beta-prime subunits of DNA dependent RNA-polymerase"/>
    <property type="match status" value="1"/>
</dbReference>
<dbReference type="AlphaFoldDB" id="A0A382RYX0"/>
<keyword evidence="4" id="KW-0548">Nucleotidyltransferase</keyword>
<keyword evidence="5" id="KW-0804">Transcription</keyword>
<dbReference type="GO" id="GO:0003899">
    <property type="term" value="F:DNA-directed RNA polymerase activity"/>
    <property type="evidence" value="ECO:0007669"/>
    <property type="project" value="UniProtKB-EC"/>
</dbReference>
<dbReference type="EMBL" id="UINC01124759">
    <property type="protein sequence ID" value="SVD02128.1"/>
    <property type="molecule type" value="Genomic_DNA"/>
</dbReference>
<evidence type="ECO:0000259" key="6">
    <source>
        <dbReference type="Pfam" id="PF04997"/>
    </source>
</evidence>
<evidence type="ECO:0000256" key="5">
    <source>
        <dbReference type="ARBA" id="ARBA00023163"/>
    </source>
</evidence>
<feature type="domain" description="RNA polymerase Rpb1" evidence="6">
    <location>
        <begin position="18"/>
        <end position="63"/>
    </location>
</feature>
<dbReference type="Gene3D" id="4.10.860.120">
    <property type="entry name" value="RNA polymerase II, clamp domain"/>
    <property type="match status" value="1"/>
</dbReference>
<dbReference type="GO" id="GO:0003677">
    <property type="term" value="F:DNA binding"/>
    <property type="evidence" value="ECO:0007669"/>
    <property type="project" value="InterPro"/>
</dbReference>
<feature type="non-terminal residue" evidence="7">
    <location>
        <position position="63"/>
    </location>
</feature>
<evidence type="ECO:0000256" key="3">
    <source>
        <dbReference type="ARBA" id="ARBA00022679"/>
    </source>
</evidence>
<dbReference type="InterPro" id="IPR007080">
    <property type="entry name" value="RNA_pol_Rpb1_1"/>
</dbReference>
<dbReference type="GO" id="GO:0000428">
    <property type="term" value="C:DNA-directed RNA polymerase complex"/>
    <property type="evidence" value="ECO:0007669"/>
    <property type="project" value="UniProtKB-KW"/>
</dbReference>